<proteinExistence type="predicted"/>
<sequence length="141" mass="15392">MFILSLRGKFGISIALWLHGLAALMTIVLFGSTALGFQLTALLIFLAGSVFVLRYMNQNKERLIFNSPTNRQVAYPSLPKIEKATAYLQGTIFTASCLPLVVIRLLDADMPDIPTGVIVPVFYGGTLAFIGILQSIVRSQT</sequence>
<gene>
    <name evidence="2" type="ORF">QPJ95_05135</name>
</gene>
<dbReference type="Proteomes" id="UP001238334">
    <property type="component" value="Chromosome"/>
</dbReference>
<keyword evidence="1" id="KW-0472">Membrane</keyword>
<feature type="transmembrane region" description="Helical" evidence="1">
    <location>
        <begin position="86"/>
        <end position="106"/>
    </location>
</feature>
<accession>A0A9Y2P265</accession>
<protein>
    <submittedName>
        <fullName evidence="2">Uncharacterized protein</fullName>
    </submittedName>
</protein>
<name>A0A9Y2P265_9RHOB</name>
<dbReference type="EMBL" id="CP127247">
    <property type="protein sequence ID" value="WIY26311.1"/>
    <property type="molecule type" value="Genomic_DNA"/>
</dbReference>
<evidence type="ECO:0000313" key="3">
    <source>
        <dbReference type="Proteomes" id="UP001238334"/>
    </source>
</evidence>
<dbReference type="AlphaFoldDB" id="A0A9Y2P265"/>
<dbReference type="KEGG" id="ppso:QPJ95_05135"/>
<keyword evidence="3" id="KW-1185">Reference proteome</keyword>
<keyword evidence="1" id="KW-1133">Transmembrane helix</keyword>
<dbReference type="RefSeq" id="WP_270918572.1">
    <property type="nucleotide sequence ID" value="NZ_CP127247.1"/>
</dbReference>
<feature type="transmembrane region" description="Helical" evidence="1">
    <location>
        <begin position="118"/>
        <end position="137"/>
    </location>
</feature>
<feature type="transmembrane region" description="Helical" evidence="1">
    <location>
        <begin position="12"/>
        <end position="31"/>
    </location>
</feature>
<evidence type="ECO:0000256" key="1">
    <source>
        <dbReference type="SAM" id="Phobius"/>
    </source>
</evidence>
<organism evidence="2 3">
    <name type="scientific">Parasedimentitalea psychrophila</name>
    <dbReference type="NCBI Taxonomy" id="2997337"/>
    <lineage>
        <taxon>Bacteria</taxon>
        <taxon>Pseudomonadati</taxon>
        <taxon>Pseudomonadota</taxon>
        <taxon>Alphaproteobacteria</taxon>
        <taxon>Rhodobacterales</taxon>
        <taxon>Paracoccaceae</taxon>
        <taxon>Parasedimentitalea</taxon>
    </lineage>
</organism>
<evidence type="ECO:0000313" key="2">
    <source>
        <dbReference type="EMBL" id="WIY26311.1"/>
    </source>
</evidence>
<keyword evidence="1" id="KW-0812">Transmembrane</keyword>
<feature type="transmembrane region" description="Helical" evidence="1">
    <location>
        <begin position="37"/>
        <end position="56"/>
    </location>
</feature>
<reference evidence="2 3" key="1">
    <citation type="submission" date="2023-06" db="EMBL/GenBank/DDBJ databases">
        <title>Parasedimentitalea psychrophila sp. nov., a psychrophilic bacterium isolated from deep-sea sediment.</title>
        <authorList>
            <person name="Li A."/>
        </authorList>
    </citation>
    <scope>NUCLEOTIDE SEQUENCE [LARGE SCALE GENOMIC DNA]</scope>
    <source>
        <strain evidence="2 3">QS115</strain>
    </source>
</reference>